<dbReference type="EMBL" id="KQ257457">
    <property type="protein sequence ID" value="KNC99539.1"/>
    <property type="molecule type" value="Genomic_DNA"/>
</dbReference>
<sequence length="226" mass="25696">MPKSKRAKVVHLAKTEKKTRLHKTALVESIHTALTTHSHIYVFSVANMRNTFLKDVRAERSNDRFFFGRNKVMAKALGTTAEEEEREGLHLISERLVGDVGLLFSNEGPEDVKKFFDDYVKADYARSGCVATETVQLPEGKVMRGEEGFPHNMEPQLRALGMPTSLVNGVVTLRSEYTICKAGDVLTPDQAQLLKHFYIQQADFQVKITCHWYDGKFEELEDTMEQ</sequence>
<protein>
    <recommendedName>
        <fullName evidence="6">Ribosome assembly factor mrt4</fullName>
    </recommendedName>
</protein>
<dbReference type="STRING" id="645134.A0A0L0HEX4"/>
<dbReference type="FunFam" id="3.30.70.1730:FF:000005">
    <property type="entry name" value="Ribosome assembly factor mrt4"/>
    <property type="match status" value="1"/>
</dbReference>
<dbReference type="GO" id="GO:0000027">
    <property type="term" value="P:ribosomal large subunit assembly"/>
    <property type="evidence" value="ECO:0007669"/>
    <property type="project" value="InterPro"/>
</dbReference>
<dbReference type="GeneID" id="27688354"/>
<accession>A0A0L0HEX4</accession>
<evidence type="ECO:0000313" key="8">
    <source>
        <dbReference type="EMBL" id="KNC99539.1"/>
    </source>
</evidence>
<evidence type="ECO:0000256" key="3">
    <source>
        <dbReference type="ARBA" id="ARBA00011117"/>
    </source>
</evidence>
<evidence type="ECO:0000313" key="9">
    <source>
        <dbReference type="Proteomes" id="UP000053201"/>
    </source>
</evidence>
<dbReference type="AlphaFoldDB" id="A0A0L0HEX4"/>
<dbReference type="Gene3D" id="3.90.105.20">
    <property type="match status" value="1"/>
</dbReference>
<dbReference type="Pfam" id="PF00466">
    <property type="entry name" value="Ribosomal_L10"/>
    <property type="match status" value="1"/>
</dbReference>
<dbReference type="FunCoup" id="A0A0L0HEX4">
    <property type="interactions" value="680"/>
</dbReference>
<dbReference type="Pfam" id="PF17777">
    <property type="entry name" value="RL10P_insert"/>
    <property type="match status" value="1"/>
</dbReference>
<dbReference type="GO" id="GO:0000956">
    <property type="term" value="P:nuclear-transcribed mRNA catabolic process"/>
    <property type="evidence" value="ECO:0007669"/>
    <property type="project" value="TreeGrafter"/>
</dbReference>
<name>A0A0L0HEX4_SPIPD</name>
<dbReference type="RefSeq" id="XP_016607579.1">
    <property type="nucleotide sequence ID" value="XM_016753169.1"/>
</dbReference>
<dbReference type="SUPFAM" id="SSF160369">
    <property type="entry name" value="Ribosomal protein L10-like"/>
    <property type="match status" value="1"/>
</dbReference>
<evidence type="ECO:0000259" key="7">
    <source>
        <dbReference type="Pfam" id="PF17777"/>
    </source>
</evidence>
<evidence type="ECO:0000256" key="6">
    <source>
        <dbReference type="RuleBase" id="RU364039"/>
    </source>
</evidence>
<dbReference type="VEuPathDB" id="FungiDB:SPPG_04929"/>
<dbReference type="GO" id="GO:0003723">
    <property type="term" value="F:RNA binding"/>
    <property type="evidence" value="ECO:0007669"/>
    <property type="project" value="TreeGrafter"/>
</dbReference>
<dbReference type="Proteomes" id="UP000053201">
    <property type="component" value="Unassembled WGS sequence"/>
</dbReference>
<dbReference type="InterPro" id="IPR051742">
    <property type="entry name" value="Ribosome_Assembly_uL10"/>
</dbReference>
<keyword evidence="4 6" id="KW-0963">Cytoplasm</keyword>
<dbReference type="PANTHER" id="PTHR45841:SF1">
    <property type="entry name" value="MRNA TURNOVER PROTEIN 4 HOMOLOG"/>
    <property type="match status" value="1"/>
</dbReference>
<gene>
    <name evidence="8" type="ORF">SPPG_04929</name>
</gene>
<dbReference type="eggNOG" id="KOG0816">
    <property type="taxonomic scope" value="Eukaryota"/>
</dbReference>
<dbReference type="FunFam" id="3.90.105.20:FF:000003">
    <property type="entry name" value="Ribosome assembly factor mrt4"/>
    <property type="match status" value="1"/>
</dbReference>
<evidence type="ECO:0000256" key="1">
    <source>
        <dbReference type="ARBA" id="ARBA00004046"/>
    </source>
</evidence>
<dbReference type="GO" id="GO:0006364">
    <property type="term" value="P:rRNA processing"/>
    <property type="evidence" value="ECO:0007669"/>
    <property type="project" value="TreeGrafter"/>
</dbReference>
<evidence type="ECO:0000256" key="2">
    <source>
        <dbReference type="ARBA" id="ARBA00008889"/>
    </source>
</evidence>
<evidence type="ECO:0000256" key="5">
    <source>
        <dbReference type="ARBA" id="ARBA00023242"/>
    </source>
</evidence>
<keyword evidence="9" id="KW-1185">Reference proteome</keyword>
<dbReference type="Gene3D" id="3.30.70.1730">
    <property type="match status" value="1"/>
</dbReference>
<dbReference type="InterPro" id="IPR033867">
    <property type="entry name" value="Mrt4"/>
</dbReference>
<dbReference type="InterPro" id="IPR001790">
    <property type="entry name" value="Ribosomal_uL10"/>
</dbReference>
<dbReference type="OrthoDB" id="10262308at2759"/>
<organism evidence="8 9">
    <name type="scientific">Spizellomyces punctatus (strain DAOM BR117)</name>
    <dbReference type="NCBI Taxonomy" id="645134"/>
    <lineage>
        <taxon>Eukaryota</taxon>
        <taxon>Fungi</taxon>
        <taxon>Fungi incertae sedis</taxon>
        <taxon>Chytridiomycota</taxon>
        <taxon>Chytridiomycota incertae sedis</taxon>
        <taxon>Chytridiomycetes</taxon>
        <taxon>Spizellomycetales</taxon>
        <taxon>Spizellomycetaceae</taxon>
        <taxon>Spizellomyces</taxon>
    </lineage>
</organism>
<dbReference type="OMA" id="LEWAENY"/>
<dbReference type="GO" id="GO:0005730">
    <property type="term" value="C:nucleolus"/>
    <property type="evidence" value="ECO:0007669"/>
    <property type="project" value="UniProtKB-SubCell"/>
</dbReference>
<dbReference type="InterPro" id="IPR040637">
    <property type="entry name" value="Ribosomal_uL10-like_insert"/>
</dbReference>
<dbReference type="InterPro" id="IPR043141">
    <property type="entry name" value="Ribosomal_uL10-like_sf"/>
</dbReference>
<dbReference type="CDD" id="cd05796">
    <property type="entry name" value="Ribosomal_P0_like"/>
    <property type="match status" value="1"/>
</dbReference>
<evidence type="ECO:0000256" key="4">
    <source>
        <dbReference type="ARBA" id="ARBA00022490"/>
    </source>
</evidence>
<dbReference type="GO" id="GO:0005737">
    <property type="term" value="C:cytoplasm"/>
    <property type="evidence" value="ECO:0007669"/>
    <property type="project" value="UniProtKB-SubCell"/>
</dbReference>
<reference evidence="8 9" key="1">
    <citation type="submission" date="2009-08" db="EMBL/GenBank/DDBJ databases">
        <title>The Genome Sequence of Spizellomyces punctatus strain DAOM BR117.</title>
        <authorList>
            <consortium name="The Broad Institute Genome Sequencing Platform"/>
            <person name="Russ C."/>
            <person name="Cuomo C."/>
            <person name="Shea T."/>
            <person name="Young S.K."/>
            <person name="Zeng Q."/>
            <person name="Koehrsen M."/>
            <person name="Haas B."/>
            <person name="Borodovsky M."/>
            <person name="Guigo R."/>
            <person name="Alvarado L."/>
            <person name="Berlin A."/>
            <person name="Bochicchio J."/>
            <person name="Borenstein D."/>
            <person name="Chapman S."/>
            <person name="Chen Z."/>
            <person name="Engels R."/>
            <person name="Freedman E."/>
            <person name="Gellesch M."/>
            <person name="Goldberg J."/>
            <person name="Griggs A."/>
            <person name="Gujja S."/>
            <person name="Heiman D."/>
            <person name="Hepburn T."/>
            <person name="Howarth C."/>
            <person name="Jen D."/>
            <person name="Larson L."/>
            <person name="Lewis B."/>
            <person name="Mehta T."/>
            <person name="Park D."/>
            <person name="Pearson M."/>
            <person name="Roberts A."/>
            <person name="Saif S."/>
            <person name="Shenoy N."/>
            <person name="Sisk P."/>
            <person name="Stolte C."/>
            <person name="Sykes S."/>
            <person name="Thomson T."/>
            <person name="Walk T."/>
            <person name="White J."/>
            <person name="Yandava C."/>
            <person name="Burger G."/>
            <person name="Gray M.W."/>
            <person name="Holland P.W.H."/>
            <person name="King N."/>
            <person name="Lang F.B.F."/>
            <person name="Roger A.J."/>
            <person name="Ruiz-Trillo I."/>
            <person name="Lander E."/>
            <person name="Nusbaum C."/>
        </authorList>
    </citation>
    <scope>NUCLEOTIDE SEQUENCE [LARGE SCALE GENOMIC DNA]</scope>
    <source>
        <strain evidence="8 9">DAOM BR117</strain>
    </source>
</reference>
<comment type="subcellular location">
    <subcellularLocation>
        <location evidence="6">Cytoplasm</location>
    </subcellularLocation>
    <subcellularLocation>
        <location evidence="6">Nucleus</location>
        <location evidence="6">Nucleolus</location>
    </subcellularLocation>
</comment>
<comment type="similarity">
    <text evidence="2 6">Belongs to the universal ribosomal protein uL10 family.</text>
</comment>
<proteinExistence type="inferred from homology"/>
<dbReference type="InterPro" id="IPR043164">
    <property type="entry name" value="Ribosomal_uL10-like_insert_sf"/>
</dbReference>
<dbReference type="InParanoid" id="A0A0L0HEX4"/>
<comment type="function">
    <text evidence="1 6">Component of the ribosome assembly machinery. Nuclear paralog of the ribosomal protein P0, it binds pre-60S subunits at an early stage of assembly in the nucleolus, and is replaced by P0 in cytoplasmic pre-60S subunits and mature 80S ribosomes.</text>
</comment>
<keyword evidence="5 6" id="KW-0539">Nucleus</keyword>
<dbReference type="PANTHER" id="PTHR45841">
    <property type="entry name" value="MRNA TURNOVER PROTEIN 4 MRTO4"/>
    <property type="match status" value="1"/>
</dbReference>
<dbReference type="GO" id="GO:0030687">
    <property type="term" value="C:preribosome, large subunit precursor"/>
    <property type="evidence" value="ECO:0007669"/>
    <property type="project" value="TreeGrafter"/>
</dbReference>
<keyword evidence="6" id="KW-0690">Ribosome biogenesis</keyword>
<comment type="subunit">
    <text evidence="3 6">Associates with the pre-60S ribosomal particle.</text>
</comment>
<feature type="domain" description="Large ribosomal subunit protein uL10-like insertion" evidence="7">
    <location>
        <begin position="125"/>
        <end position="199"/>
    </location>
</feature>